<dbReference type="InterPro" id="IPR011611">
    <property type="entry name" value="PfkB_dom"/>
</dbReference>
<dbReference type="GO" id="GO:0016301">
    <property type="term" value="F:kinase activity"/>
    <property type="evidence" value="ECO:0007669"/>
    <property type="project" value="UniProtKB-KW"/>
</dbReference>
<dbReference type="PANTHER" id="PTHR10584">
    <property type="entry name" value="SUGAR KINASE"/>
    <property type="match status" value="1"/>
</dbReference>
<evidence type="ECO:0000313" key="5">
    <source>
        <dbReference type="Proteomes" id="UP001319200"/>
    </source>
</evidence>
<dbReference type="Pfam" id="PF00294">
    <property type="entry name" value="PfkB"/>
    <property type="match status" value="1"/>
</dbReference>
<name>A0AAP2DIN9_9BACT</name>
<evidence type="ECO:0000313" key="4">
    <source>
        <dbReference type="EMBL" id="MBT1697083.1"/>
    </source>
</evidence>
<dbReference type="EMBL" id="JAHESF010000007">
    <property type="protein sequence ID" value="MBT1697083.1"/>
    <property type="molecule type" value="Genomic_DNA"/>
</dbReference>
<keyword evidence="1" id="KW-0808">Transferase</keyword>
<dbReference type="Proteomes" id="UP001319200">
    <property type="component" value="Unassembled WGS sequence"/>
</dbReference>
<dbReference type="SUPFAM" id="SSF53613">
    <property type="entry name" value="Ribokinase-like"/>
    <property type="match status" value="1"/>
</dbReference>
<dbReference type="GO" id="GO:0005829">
    <property type="term" value="C:cytosol"/>
    <property type="evidence" value="ECO:0007669"/>
    <property type="project" value="TreeGrafter"/>
</dbReference>
<feature type="domain" description="Carbohydrate kinase PfkB" evidence="3">
    <location>
        <begin position="152"/>
        <end position="274"/>
    </location>
</feature>
<reference evidence="4 5" key="1">
    <citation type="submission" date="2021-05" db="EMBL/GenBank/DDBJ databases">
        <title>A Polyphasic approach of four new species of the genus Ohtaekwangia: Ohtaekwangia histidinii sp. nov., Ohtaekwangia cretensis sp. nov., Ohtaekwangia indiensis sp. nov., Ohtaekwangia reichenbachii sp. nov. from diverse environment.</title>
        <authorList>
            <person name="Octaviana S."/>
        </authorList>
    </citation>
    <scope>NUCLEOTIDE SEQUENCE [LARGE SCALE GENOMIC DNA]</scope>
    <source>
        <strain evidence="4 5">PWU4</strain>
    </source>
</reference>
<evidence type="ECO:0000256" key="2">
    <source>
        <dbReference type="ARBA" id="ARBA00022777"/>
    </source>
</evidence>
<sequence>MYDICCIGHITRDKVVTPQTEMYMAGGTAFYFSHAINTTPVKYLLVTALGESDLPRVAELRAKNIEVMALPSTHTVFFENTYTGNLDHRTQRVLQVADPFTMEQLQPATASIYHLGPLLAPDMSIDLIRLLASKGKVSLDVQGFLRKVDGQKVVPIDWADKIAALPYISMLKANEYEMEVLTGQADPRTGARMLADWGVEEVIITLGSKGSVLYHDNTFYDIPAYIPRQVVDATGCGDTYMAGYLSQRIQGATLQHAGEFAAAMASLKLESSGPFTKTTREITRVLQHSEKTMPVV</sequence>
<dbReference type="RefSeq" id="WP_254162797.1">
    <property type="nucleotide sequence ID" value="NZ_JAHESF010000007.1"/>
</dbReference>
<comment type="caution">
    <text evidence="4">The sequence shown here is derived from an EMBL/GenBank/DDBJ whole genome shotgun (WGS) entry which is preliminary data.</text>
</comment>
<keyword evidence="2" id="KW-0418">Kinase</keyword>
<dbReference type="InterPro" id="IPR029056">
    <property type="entry name" value="Ribokinase-like"/>
</dbReference>
<accession>A0AAP2DIN9</accession>
<dbReference type="AlphaFoldDB" id="A0AAP2DIN9"/>
<dbReference type="Gene3D" id="3.40.1190.20">
    <property type="match status" value="1"/>
</dbReference>
<evidence type="ECO:0000259" key="3">
    <source>
        <dbReference type="Pfam" id="PF00294"/>
    </source>
</evidence>
<proteinExistence type="predicted"/>
<protein>
    <submittedName>
        <fullName evidence="4">Ribokinase</fullName>
    </submittedName>
</protein>
<evidence type="ECO:0000256" key="1">
    <source>
        <dbReference type="ARBA" id="ARBA00022679"/>
    </source>
</evidence>
<dbReference type="PANTHER" id="PTHR10584:SF166">
    <property type="entry name" value="RIBOKINASE"/>
    <property type="match status" value="1"/>
</dbReference>
<keyword evidence="5" id="KW-1185">Reference proteome</keyword>
<organism evidence="4 5">
    <name type="scientific">Chryseosolibacter histidini</name>
    <dbReference type="NCBI Taxonomy" id="2782349"/>
    <lineage>
        <taxon>Bacteria</taxon>
        <taxon>Pseudomonadati</taxon>
        <taxon>Bacteroidota</taxon>
        <taxon>Cytophagia</taxon>
        <taxon>Cytophagales</taxon>
        <taxon>Chryseotaleaceae</taxon>
        <taxon>Chryseosolibacter</taxon>
    </lineage>
</organism>
<gene>
    <name evidence="4" type="ORF">KK083_09370</name>
</gene>